<dbReference type="GO" id="GO:0004066">
    <property type="term" value="F:asparagine synthase (glutamine-hydrolyzing) activity"/>
    <property type="evidence" value="ECO:0007669"/>
    <property type="project" value="UniProtKB-EC"/>
</dbReference>
<dbReference type="GO" id="GO:0006529">
    <property type="term" value="P:asparagine biosynthetic process"/>
    <property type="evidence" value="ECO:0007669"/>
    <property type="project" value="UniProtKB-KW"/>
</dbReference>
<name>A0A4Q7P602_9BACT</name>
<evidence type="ECO:0000256" key="1">
    <source>
        <dbReference type="ARBA" id="ARBA00005187"/>
    </source>
</evidence>
<feature type="binding site" evidence="9">
    <location>
        <position position="97"/>
    </location>
    <ligand>
        <name>L-glutamine</name>
        <dbReference type="ChEBI" id="CHEBI:58359"/>
    </ligand>
</feature>
<evidence type="ECO:0000256" key="9">
    <source>
        <dbReference type="PIRSR" id="PIRSR001589-2"/>
    </source>
</evidence>
<evidence type="ECO:0000256" key="5">
    <source>
        <dbReference type="ARBA" id="ARBA00022840"/>
    </source>
</evidence>
<keyword evidence="4 9" id="KW-0547">Nucleotide-binding</keyword>
<dbReference type="GO" id="GO:0005524">
    <property type="term" value="F:ATP binding"/>
    <property type="evidence" value="ECO:0007669"/>
    <property type="project" value="UniProtKB-KW"/>
</dbReference>
<dbReference type="EC" id="6.3.5.4" evidence="3"/>
<dbReference type="Gene3D" id="3.40.50.620">
    <property type="entry name" value="HUPs"/>
    <property type="match status" value="1"/>
</dbReference>
<dbReference type="RefSeq" id="WP_130274331.1">
    <property type="nucleotide sequence ID" value="NZ_SGXG01000001.1"/>
</dbReference>
<dbReference type="InterPro" id="IPR014729">
    <property type="entry name" value="Rossmann-like_a/b/a_fold"/>
</dbReference>
<comment type="pathway">
    <text evidence="1">Amino-acid biosynthesis; L-asparagine biosynthesis; L-asparagine from L-aspartate (L-Gln route): step 1/1.</text>
</comment>
<keyword evidence="6 8" id="KW-0315">Glutamine amidotransferase</keyword>
<dbReference type="InterPro" id="IPR029055">
    <property type="entry name" value="Ntn_hydrolases_N"/>
</dbReference>
<dbReference type="InterPro" id="IPR051786">
    <property type="entry name" value="ASN_synthetase/amidase"/>
</dbReference>
<dbReference type="Pfam" id="PF00733">
    <property type="entry name" value="Asn_synthase"/>
    <property type="match status" value="1"/>
</dbReference>
<keyword evidence="12" id="KW-1185">Reference proteome</keyword>
<evidence type="ECO:0000256" key="6">
    <source>
        <dbReference type="ARBA" id="ARBA00022962"/>
    </source>
</evidence>
<evidence type="ECO:0000256" key="8">
    <source>
        <dbReference type="PIRSR" id="PIRSR001589-1"/>
    </source>
</evidence>
<dbReference type="AlphaFoldDB" id="A0A4Q7P602"/>
<feature type="binding site" evidence="9">
    <location>
        <begin position="358"/>
        <end position="359"/>
    </location>
    <ligand>
        <name>ATP</name>
        <dbReference type="ChEBI" id="CHEBI:30616"/>
    </ligand>
</feature>
<keyword evidence="5 9" id="KW-0067">ATP-binding</keyword>
<evidence type="ECO:0000256" key="7">
    <source>
        <dbReference type="ARBA" id="ARBA00048741"/>
    </source>
</evidence>
<dbReference type="OrthoDB" id="9763290at2"/>
<dbReference type="PIRSF" id="PIRSF001589">
    <property type="entry name" value="Asn_synthetase_glu-h"/>
    <property type="match status" value="1"/>
</dbReference>
<dbReference type="InterPro" id="IPR001962">
    <property type="entry name" value="Asn_synthase"/>
</dbReference>
<dbReference type="SUPFAM" id="SSF56235">
    <property type="entry name" value="N-terminal nucleophile aminohydrolases (Ntn hydrolases)"/>
    <property type="match status" value="1"/>
</dbReference>
<dbReference type="InterPro" id="IPR006426">
    <property type="entry name" value="Asn_synth_AEB"/>
</dbReference>
<comment type="similarity">
    <text evidence="2">Belongs to the asparagine synthetase family.</text>
</comment>
<dbReference type="GO" id="GO:0005829">
    <property type="term" value="C:cytosol"/>
    <property type="evidence" value="ECO:0007669"/>
    <property type="project" value="TreeGrafter"/>
</dbReference>
<proteinExistence type="inferred from homology"/>
<evidence type="ECO:0000256" key="4">
    <source>
        <dbReference type="ARBA" id="ARBA00022741"/>
    </source>
</evidence>
<dbReference type="EMBL" id="SGXG01000001">
    <property type="protein sequence ID" value="RZS95187.1"/>
    <property type="molecule type" value="Genomic_DNA"/>
</dbReference>
<feature type="binding site" evidence="9">
    <location>
        <position position="282"/>
    </location>
    <ligand>
        <name>ATP</name>
        <dbReference type="ChEBI" id="CHEBI:30616"/>
    </ligand>
</feature>
<dbReference type="InterPro" id="IPR033738">
    <property type="entry name" value="AsnB_N"/>
</dbReference>
<dbReference type="PANTHER" id="PTHR43284">
    <property type="entry name" value="ASPARAGINE SYNTHETASE (GLUTAMINE-HYDROLYZING)"/>
    <property type="match status" value="1"/>
</dbReference>
<dbReference type="Proteomes" id="UP000292209">
    <property type="component" value="Unassembled WGS sequence"/>
</dbReference>
<dbReference type="CDD" id="cd00712">
    <property type="entry name" value="AsnB"/>
    <property type="match status" value="1"/>
</dbReference>
<dbReference type="SUPFAM" id="SSF52402">
    <property type="entry name" value="Adenine nucleotide alpha hydrolases-like"/>
    <property type="match status" value="1"/>
</dbReference>
<dbReference type="PROSITE" id="PS51278">
    <property type="entry name" value="GATASE_TYPE_2"/>
    <property type="match status" value="1"/>
</dbReference>
<dbReference type="PANTHER" id="PTHR43284:SF1">
    <property type="entry name" value="ASPARAGINE SYNTHETASE"/>
    <property type="match status" value="1"/>
</dbReference>
<reference evidence="11 12" key="1">
    <citation type="submission" date="2019-02" db="EMBL/GenBank/DDBJ databases">
        <title>Genomic Encyclopedia of Archaeal and Bacterial Type Strains, Phase II (KMG-II): from individual species to whole genera.</title>
        <authorList>
            <person name="Goeker M."/>
        </authorList>
    </citation>
    <scope>NUCLEOTIDE SEQUENCE [LARGE SCALE GENOMIC DNA]</scope>
    <source>
        <strain evidence="11 12">DSM 21411</strain>
    </source>
</reference>
<evidence type="ECO:0000256" key="2">
    <source>
        <dbReference type="ARBA" id="ARBA00005752"/>
    </source>
</evidence>
<dbReference type="NCBIfam" id="TIGR01536">
    <property type="entry name" value="asn_synth_AEB"/>
    <property type="match status" value="1"/>
</dbReference>
<comment type="caution">
    <text evidence="11">The sequence shown here is derived from an EMBL/GenBank/DDBJ whole genome shotgun (WGS) entry which is preliminary data.</text>
</comment>
<gene>
    <name evidence="11" type="ORF">BC751_0703</name>
</gene>
<dbReference type="CDD" id="cd01991">
    <property type="entry name" value="Asn_synthase_B_C"/>
    <property type="match status" value="1"/>
</dbReference>
<evidence type="ECO:0000313" key="12">
    <source>
        <dbReference type="Proteomes" id="UP000292209"/>
    </source>
</evidence>
<keyword evidence="8" id="KW-0028">Amino-acid biosynthesis</keyword>
<feature type="domain" description="Glutamine amidotransferase type-2" evidence="10">
    <location>
        <begin position="2"/>
        <end position="210"/>
    </location>
</feature>
<accession>A0A4Q7P602</accession>
<feature type="active site" description="For GATase activity" evidence="8">
    <location>
        <position position="2"/>
    </location>
</feature>
<dbReference type="Pfam" id="PF13537">
    <property type="entry name" value="GATase_7"/>
    <property type="match status" value="1"/>
</dbReference>
<evidence type="ECO:0000313" key="11">
    <source>
        <dbReference type="EMBL" id="RZS95187.1"/>
    </source>
</evidence>
<comment type="catalytic activity">
    <reaction evidence="7">
        <text>L-aspartate + L-glutamine + ATP + H2O = L-asparagine + L-glutamate + AMP + diphosphate + H(+)</text>
        <dbReference type="Rhea" id="RHEA:12228"/>
        <dbReference type="ChEBI" id="CHEBI:15377"/>
        <dbReference type="ChEBI" id="CHEBI:15378"/>
        <dbReference type="ChEBI" id="CHEBI:29985"/>
        <dbReference type="ChEBI" id="CHEBI:29991"/>
        <dbReference type="ChEBI" id="CHEBI:30616"/>
        <dbReference type="ChEBI" id="CHEBI:33019"/>
        <dbReference type="ChEBI" id="CHEBI:58048"/>
        <dbReference type="ChEBI" id="CHEBI:58359"/>
        <dbReference type="ChEBI" id="CHEBI:456215"/>
        <dbReference type="EC" id="6.3.5.4"/>
    </reaction>
</comment>
<dbReference type="InterPro" id="IPR017932">
    <property type="entry name" value="GATase_2_dom"/>
</dbReference>
<sequence length="593" mass="68592">MCGINIIIGKDPENRIQSMMAATAHRGPDHSAHCQVNNQLHFAANRLKILDLSDASNQPLWTERKDAVLVWNGAIYNYQDLRNQLLNWGYSFRTNSDSEVLLYWLKHQGKEGVQSLKGMFALAFADLEKNSLIIARDPSGEKPLYYSEENGNWFFSSECKPIVFALKQKPTIDTGQFPYFFFLRHAHPGQSFFKGIQQFPTGTCWTMDLEGNNRKEFACSLHTDLQKTPEYSKFEDLLKDAVLKNFHAERPVGSMLSGGADSSLLYALWYEETMVQLPTFTVCFEEKFQKKYSDPLFAKRFGKKYPSFNHPVEITFQKIQDNWKKYIQSLDQPIGDSAGILTWMLAQEASKQVKVLISGAGADELFGGYNRHKAYLSYHQHPKFWHFLKNSGIAKFLPANWEKMVKSIEDSPSLTYIQMAALENLPKGLLEELQYLYPRKMNGIKSALDWDRTIYLVNDILKIHDNACMAHGIEGRAPYLDTELIALSQHLNEEKHRELIGKQWIKASLEKRNLDFVGKRKKLGFGLPLKEWLSDRNFRHWVFEPIQKMEKEWGGFFPQEMRNLALNPAKAEGREFLQVWNLFLLASWLKENQ</sequence>
<evidence type="ECO:0000259" key="10">
    <source>
        <dbReference type="PROSITE" id="PS51278"/>
    </source>
</evidence>
<protein>
    <recommendedName>
        <fullName evidence="3">asparagine synthase (glutamine-hydrolyzing)</fullName>
        <ecNumber evidence="3">6.3.5.4</ecNumber>
    </recommendedName>
</protein>
<evidence type="ECO:0000256" key="3">
    <source>
        <dbReference type="ARBA" id="ARBA00012737"/>
    </source>
</evidence>
<keyword evidence="8" id="KW-0061">Asparagine biosynthesis</keyword>
<dbReference type="Gene3D" id="3.60.20.10">
    <property type="entry name" value="Glutamine Phosphoribosylpyrophosphate, subunit 1, domain 1"/>
    <property type="match status" value="1"/>
</dbReference>
<organism evidence="11 12">
    <name type="scientific">Cecembia calidifontis</name>
    <dbReference type="NCBI Taxonomy" id="1187080"/>
    <lineage>
        <taxon>Bacteria</taxon>
        <taxon>Pseudomonadati</taxon>
        <taxon>Bacteroidota</taxon>
        <taxon>Cytophagia</taxon>
        <taxon>Cytophagales</taxon>
        <taxon>Cyclobacteriaceae</taxon>
        <taxon>Cecembia</taxon>
    </lineage>
</organism>